<keyword evidence="2" id="KW-0732">Signal</keyword>
<proteinExistence type="predicted"/>
<dbReference type="InterPro" id="IPR012334">
    <property type="entry name" value="Pectin_lyas_fold"/>
</dbReference>
<organism evidence="3 4">
    <name type="scientific">Tritrichomonas musculus</name>
    <dbReference type="NCBI Taxonomy" id="1915356"/>
    <lineage>
        <taxon>Eukaryota</taxon>
        <taxon>Metamonada</taxon>
        <taxon>Parabasalia</taxon>
        <taxon>Tritrichomonadida</taxon>
        <taxon>Tritrichomonadidae</taxon>
        <taxon>Tritrichomonas</taxon>
    </lineage>
</organism>
<dbReference type="Proteomes" id="UP001470230">
    <property type="component" value="Unassembled WGS sequence"/>
</dbReference>
<name>A0ABR2L7B9_9EUKA</name>
<sequence length="348" mass="38721">MEVPFIWSIHLQLYVNVVLLTIPAHLEYTIKDHKETDEIKNKKEYTESTEKRVSVLVEQSTFKSFSSEKDGRLFKLKDIEVDFHDNKISNCEAVGGAGGAMYIENTNDVNYRISIKNIQFSNCKADYGGALYVYSTSSNGDILISFCRFSSNTASPKGGGSALYFCSNKGKIKNCEFIDNKGGSALKIVEPSQASKSIKLASPSQTESISFFNCNFLSNKESKESIYFASRSGSKTISIVKCTFKGKLAKGINYIDGELTDNKQPAIHLYDCKFEKVAVNKKLVVSSSSSLSSKSFFTGKYINVVFMCFAALAFVTFVAFLALKFKKSHQEIQEDDEDDSKTIINESL</sequence>
<feature type="chain" id="PRO_5046655575" description="Right handed beta helix domain-containing protein" evidence="2">
    <location>
        <begin position="21"/>
        <end position="348"/>
    </location>
</feature>
<evidence type="ECO:0000313" key="4">
    <source>
        <dbReference type="Proteomes" id="UP001470230"/>
    </source>
</evidence>
<protein>
    <recommendedName>
        <fullName evidence="5">Right handed beta helix domain-containing protein</fullName>
    </recommendedName>
</protein>
<keyword evidence="1" id="KW-1133">Transmembrane helix</keyword>
<evidence type="ECO:0000313" key="3">
    <source>
        <dbReference type="EMBL" id="KAK8899127.1"/>
    </source>
</evidence>
<keyword evidence="1" id="KW-0812">Transmembrane</keyword>
<dbReference type="Gene3D" id="2.160.20.10">
    <property type="entry name" value="Single-stranded right-handed beta-helix, Pectin lyase-like"/>
    <property type="match status" value="1"/>
</dbReference>
<dbReference type="EMBL" id="JAPFFF010000001">
    <property type="protein sequence ID" value="KAK8899127.1"/>
    <property type="molecule type" value="Genomic_DNA"/>
</dbReference>
<comment type="caution">
    <text evidence="3">The sequence shown here is derived from an EMBL/GenBank/DDBJ whole genome shotgun (WGS) entry which is preliminary data.</text>
</comment>
<keyword evidence="1" id="KW-0472">Membrane</keyword>
<dbReference type="SUPFAM" id="SSF51126">
    <property type="entry name" value="Pectin lyase-like"/>
    <property type="match status" value="1"/>
</dbReference>
<evidence type="ECO:0008006" key="5">
    <source>
        <dbReference type="Google" id="ProtNLM"/>
    </source>
</evidence>
<reference evidence="3 4" key="1">
    <citation type="submission" date="2024-04" db="EMBL/GenBank/DDBJ databases">
        <title>Tritrichomonas musculus Genome.</title>
        <authorList>
            <person name="Alves-Ferreira E."/>
            <person name="Grigg M."/>
            <person name="Lorenzi H."/>
            <person name="Galac M."/>
        </authorList>
    </citation>
    <scope>NUCLEOTIDE SEQUENCE [LARGE SCALE GENOMIC DNA]</scope>
    <source>
        <strain evidence="3 4">EAF2021</strain>
    </source>
</reference>
<accession>A0ABR2L7B9</accession>
<gene>
    <name evidence="3" type="ORF">M9Y10_001428</name>
</gene>
<evidence type="ECO:0000256" key="2">
    <source>
        <dbReference type="SAM" id="SignalP"/>
    </source>
</evidence>
<feature type="signal peptide" evidence="2">
    <location>
        <begin position="1"/>
        <end position="20"/>
    </location>
</feature>
<dbReference type="InterPro" id="IPR011050">
    <property type="entry name" value="Pectin_lyase_fold/virulence"/>
</dbReference>
<evidence type="ECO:0000256" key="1">
    <source>
        <dbReference type="SAM" id="Phobius"/>
    </source>
</evidence>
<feature type="transmembrane region" description="Helical" evidence="1">
    <location>
        <begin position="301"/>
        <end position="323"/>
    </location>
</feature>
<keyword evidence="4" id="KW-1185">Reference proteome</keyword>